<dbReference type="Gene3D" id="3.40.630.30">
    <property type="match status" value="1"/>
</dbReference>
<reference evidence="3" key="1">
    <citation type="submission" date="2016-10" db="EMBL/GenBank/DDBJ databases">
        <authorList>
            <person name="Varghese N."/>
            <person name="Submissions S."/>
        </authorList>
    </citation>
    <scope>NUCLEOTIDE SEQUENCE [LARGE SCALE GENOMIC DNA]</scope>
    <source>
        <strain evidence="3">CGMCC 1.10971</strain>
    </source>
</reference>
<evidence type="ECO:0000259" key="1">
    <source>
        <dbReference type="Pfam" id="PF21926"/>
    </source>
</evidence>
<keyword evidence="3" id="KW-1185">Reference proteome</keyword>
<proteinExistence type="predicted"/>
<name>A0A1I2MZ67_9GAMM</name>
<dbReference type="InterPro" id="IPR016181">
    <property type="entry name" value="Acyl_CoA_acyltransferase"/>
</dbReference>
<gene>
    <name evidence="2" type="ORF">SAMN05216175_10273</name>
</gene>
<dbReference type="SUPFAM" id="SSF55729">
    <property type="entry name" value="Acyl-CoA N-acyltransferases (Nat)"/>
    <property type="match status" value="1"/>
</dbReference>
<feature type="domain" description="N-acyl amino acid synthase FeeM catalytic core" evidence="1">
    <location>
        <begin position="46"/>
        <end position="207"/>
    </location>
</feature>
<dbReference type="OrthoDB" id="7056823at2"/>
<dbReference type="Pfam" id="PF21926">
    <property type="entry name" value="FeeM"/>
    <property type="match status" value="1"/>
</dbReference>
<organism evidence="2 3">
    <name type="scientific">Neptunomonas qingdaonensis</name>
    <dbReference type="NCBI Taxonomy" id="1045558"/>
    <lineage>
        <taxon>Bacteria</taxon>
        <taxon>Pseudomonadati</taxon>
        <taxon>Pseudomonadota</taxon>
        <taxon>Gammaproteobacteria</taxon>
        <taxon>Oceanospirillales</taxon>
        <taxon>Oceanospirillaceae</taxon>
        <taxon>Neptunomonas</taxon>
    </lineage>
</organism>
<protein>
    <recommendedName>
        <fullName evidence="1">N-acyl amino acid synthase FeeM catalytic core domain-containing protein</fullName>
    </recommendedName>
</protein>
<accession>A0A1I2MZ67</accession>
<sequence>MKPTTPTNNIERRREVRLRRSNLMSKMDSSSITFKIAQSQEELESAFKLVWQAYVATGLQHNSGEGIRFTKYHLLPTTRVLIAIYHPELDKEKPDYTKLHEQSIVVGTLSIIEDSPLGLPMEEICGNNVMQLRKDGHKLVEIVGLAINPDYRKYNIAMYLYKLMFQFVRHKDITDVACSVTKKHLSFYRRMLLFKTLGEIKEYSAANKLETQCHILNIKEAETTAEAVYNADNFDANLFTFFFTDTPEANRLKGEGTPLSEELLTYFLNKDTLDLDDATKLILRDEYKKIASVFPF</sequence>
<dbReference type="STRING" id="1045558.SAMN05216175_10273"/>
<dbReference type="InterPro" id="IPR054597">
    <property type="entry name" value="FeeM_cat"/>
</dbReference>
<dbReference type="AlphaFoldDB" id="A0A1I2MZ67"/>
<dbReference type="EMBL" id="FOOU01000002">
    <property type="protein sequence ID" value="SFF94606.1"/>
    <property type="molecule type" value="Genomic_DNA"/>
</dbReference>
<evidence type="ECO:0000313" key="3">
    <source>
        <dbReference type="Proteomes" id="UP000198623"/>
    </source>
</evidence>
<evidence type="ECO:0000313" key="2">
    <source>
        <dbReference type="EMBL" id="SFF94606.1"/>
    </source>
</evidence>
<dbReference type="Proteomes" id="UP000198623">
    <property type="component" value="Unassembled WGS sequence"/>
</dbReference>